<dbReference type="AlphaFoldDB" id="A0A1R1B8L5"/>
<comment type="caution">
    <text evidence="1">The sequence shown here is derived from an EMBL/GenBank/DDBJ whole genome shotgun (WGS) entry which is preliminary data.</text>
</comment>
<sequence>MTSMTWRLSKVRPEVGWLSLTHNLLKKAAIDQNKEMTVQGCSPLYCHFFICNVFFHKASYLVKYVDLLLGQPHCSKFYLSTYQASLPVIRL</sequence>
<reference evidence="1 2" key="1">
    <citation type="submission" date="2016-11" db="EMBL/GenBank/DDBJ databases">
        <title>Paenibacillus species isolates.</title>
        <authorList>
            <person name="Beno S.M."/>
        </authorList>
    </citation>
    <scope>NUCLEOTIDE SEQUENCE [LARGE SCALE GENOMIC DNA]</scope>
    <source>
        <strain evidence="1 2">FSL F4-0100</strain>
    </source>
</reference>
<organism evidence="1 2">
    <name type="scientific">Paenibacillus lautus</name>
    <name type="common">Bacillus lautus</name>
    <dbReference type="NCBI Taxonomy" id="1401"/>
    <lineage>
        <taxon>Bacteria</taxon>
        <taxon>Bacillati</taxon>
        <taxon>Bacillota</taxon>
        <taxon>Bacilli</taxon>
        <taxon>Bacillales</taxon>
        <taxon>Paenibacillaceae</taxon>
        <taxon>Paenibacillus</taxon>
    </lineage>
</organism>
<proteinExistence type="predicted"/>
<gene>
    <name evidence="1" type="ORF">BK123_02340</name>
</gene>
<evidence type="ECO:0000313" key="2">
    <source>
        <dbReference type="Proteomes" id="UP000187074"/>
    </source>
</evidence>
<dbReference type="EMBL" id="MRTF01000001">
    <property type="protein sequence ID" value="OME96445.1"/>
    <property type="molecule type" value="Genomic_DNA"/>
</dbReference>
<dbReference type="Proteomes" id="UP000187074">
    <property type="component" value="Unassembled WGS sequence"/>
</dbReference>
<evidence type="ECO:0000313" key="1">
    <source>
        <dbReference type="EMBL" id="OME96445.1"/>
    </source>
</evidence>
<protein>
    <submittedName>
        <fullName evidence="1">Uncharacterized protein</fullName>
    </submittedName>
</protein>
<name>A0A1R1B8L5_PAELA</name>
<accession>A0A1R1B8L5</accession>